<evidence type="ECO:0000313" key="3">
    <source>
        <dbReference type="EMBL" id="EFC49882.1"/>
    </source>
</evidence>
<keyword evidence="4" id="KW-1185">Reference proteome</keyword>
<accession>D2UZ50</accession>
<keyword evidence="1" id="KW-0677">Repeat</keyword>
<proteinExistence type="predicted"/>
<evidence type="ECO:0000256" key="2">
    <source>
        <dbReference type="PROSITE-ProRule" id="PRU00235"/>
    </source>
</evidence>
<dbReference type="KEGG" id="ngr:NAEGRDRAFT_61813"/>
<dbReference type="InterPro" id="IPR009091">
    <property type="entry name" value="RCC1/BLIP-II"/>
</dbReference>
<organism evidence="4">
    <name type="scientific">Naegleria gruberi</name>
    <name type="common">Amoeba</name>
    <dbReference type="NCBI Taxonomy" id="5762"/>
    <lineage>
        <taxon>Eukaryota</taxon>
        <taxon>Discoba</taxon>
        <taxon>Heterolobosea</taxon>
        <taxon>Tetramitia</taxon>
        <taxon>Eutetramitia</taxon>
        <taxon>Vahlkampfiidae</taxon>
        <taxon>Naegleria</taxon>
    </lineage>
</organism>
<dbReference type="GeneID" id="8852718"/>
<dbReference type="Proteomes" id="UP000006671">
    <property type="component" value="Unassembled WGS sequence"/>
</dbReference>
<dbReference type="VEuPathDB" id="AmoebaDB:NAEGRDRAFT_61813"/>
<dbReference type="PANTHER" id="PTHR22870">
    <property type="entry name" value="REGULATOR OF CHROMOSOME CONDENSATION"/>
    <property type="match status" value="1"/>
</dbReference>
<dbReference type="InParanoid" id="D2UZ50"/>
<sequence length="411" mass="45314">MKKTANTNYHENMNTQKLFIFLLVFLSVVTLQEVTASFINSKNIYTFGYIYYSGFSPLAITPDTSTPIENDLLPKYLFNGTESWKLITGNETTTTTMNTSVKLQQIVTGMSVMFYVLEYFNSDTNSSLGQRILVSGSNMNGQGAVIKPPYIMSTPELIYIYSKDGQAFNPFSNSNRIIHMACLYSCLIVSSDGHVRYHYGLLEVGTGIWNVRFSAVSYNDPDNGQLLTGVKYVHATIGGYYGCETMFAVTNYGHVFSSGCHNSGLRGTSSSYSDTSVNLIPSLRNITTVSVGFLDGNGETGKTAAGAIDVNGVLWTWGSNFNGMLGWNSTLNVSETAQPVTLIQNPVTQVSFGFSHAIVMTNNGDVLCFGGNLYQQCDFNLLIHQSWSLKKLTMLQIHFTALPRNTFQFAL</sequence>
<dbReference type="Gene3D" id="2.130.10.30">
    <property type="entry name" value="Regulator of chromosome condensation 1/beta-lactamase-inhibitor protein II"/>
    <property type="match status" value="1"/>
</dbReference>
<dbReference type="RefSeq" id="XP_002682626.1">
    <property type="nucleotide sequence ID" value="XM_002682580.1"/>
</dbReference>
<dbReference type="InterPro" id="IPR000408">
    <property type="entry name" value="Reg_chr_condens"/>
</dbReference>
<name>D2UZ50_NAEGR</name>
<dbReference type="PANTHER" id="PTHR22870:SF408">
    <property type="entry name" value="OS09G0560450 PROTEIN"/>
    <property type="match status" value="1"/>
</dbReference>
<dbReference type="PROSITE" id="PS50012">
    <property type="entry name" value="RCC1_3"/>
    <property type="match status" value="1"/>
</dbReference>
<dbReference type="AlphaFoldDB" id="D2UZ50"/>
<reference evidence="3 4" key="1">
    <citation type="journal article" date="2010" name="Cell">
        <title>The genome of Naegleria gruberi illuminates early eukaryotic versatility.</title>
        <authorList>
            <person name="Fritz-Laylin L.K."/>
            <person name="Prochnik S.E."/>
            <person name="Ginger M.L."/>
            <person name="Dacks J.B."/>
            <person name="Carpenter M.L."/>
            <person name="Field M.C."/>
            <person name="Kuo A."/>
            <person name="Paredez A."/>
            <person name="Chapman J."/>
            <person name="Pham J."/>
            <person name="Shu S."/>
            <person name="Neupane R."/>
            <person name="Cipriano M."/>
            <person name="Mancuso J."/>
            <person name="Tu H."/>
            <person name="Salamov A."/>
            <person name="Lindquist E."/>
            <person name="Shapiro H."/>
            <person name="Lucas S."/>
            <person name="Grigoriev I.V."/>
            <person name="Cande W.Z."/>
            <person name="Fulton C."/>
            <person name="Rokhsar D.S."/>
            <person name="Dawson S.C."/>
        </authorList>
    </citation>
    <scope>NUCLEOTIDE SEQUENCE [LARGE SCALE GENOMIC DNA]</scope>
    <source>
        <strain evidence="3 4">NEG-M</strain>
    </source>
</reference>
<dbReference type="SUPFAM" id="SSF50985">
    <property type="entry name" value="RCC1/BLIP-II"/>
    <property type="match status" value="1"/>
</dbReference>
<feature type="repeat" description="RCC1" evidence="2">
    <location>
        <begin position="312"/>
        <end position="363"/>
    </location>
</feature>
<dbReference type="InterPro" id="IPR051210">
    <property type="entry name" value="Ub_ligase/GEF_domain"/>
</dbReference>
<evidence type="ECO:0000256" key="1">
    <source>
        <dbReference type="ARBA" id="ARBA00022737"/>
    </source>
</evidence>
<protein>
    <submittedName>
        <fullName evidence="3">Predicted protein</fullName>
    </submittedName>
</protein>
<evidence type="ECO:0000313" key="4">
    <source>
        <dbReference type="Proteomes" id="UP000006671"/>
    </source>
</evidence>
<dbReference type="Pfam" id="PF13540">
    <property type="entry name" value="RCC1_2"/>
    <property type="match status" value="1"/>
</dbReference>
<gene>
    <name evidence="3" type="ORF">NAEGRDRAFT_61813</name>
</gene>
<dbReference type="EMBL" id="GG738846">
    <property type="protein sequence ID" value="EFC49882.1"/>
    <property type="molecule type" value="Genomic_DNA"/>
</dbReference>